<evidence type="ECO:0000313" key="4">
    <source>
        <dbReference type="Proteomes" id="UP000318405"/>
    </source>
</evidence>
<dbReference type="Gene3D" id="3.40.50.150">
    <property type="entry name" value="Vaccinia Virus protein VP39"/>
    <property type="match status" value="1"/>
</dbReference>
<dbReference type="Pfam" id="PF04072">
    <property type="entry name" value="LCM"/>
    <property type="match status" value="1"/>
</dbReference>
<dbReference type="RefSeq" id="WP_143946988.1">
    <property type="nucleotide sequence ID" value="NZ_BAABMB010000004.1"/>
</dbReference>
<dbReference type="EMBL" id="VLTJ01000007">
    <property type="protein sequence ID" value="TSH98106.1"/>
    <property type="molecule type" value="Genomic_DNA"/>
</dbReference>
<dbReference type="InterPro" id="IPR007213">
    <property type="entry name" value="Ppm1/Ppm2/Tcmp"/>
</dbReference>
<keyword evidence="2 3" id="KW-0808">Transferase</keyword>
<comment type="caution">
    <text evidence="3">The sequence shown here is derived from an EMBL/GenBank/DDBJ whole genome shotgun (WGS) entry which is preliminary data.</text>
</comment>
<sequence>MRERENGIGERAARPPYVSTELSAVPSTLRIPLAARALGARIFPRLSVADRYAAQALAGMGDDGRAWVRDRIMVYGILKRTHAFRATAQAFLAQRPDALVVNLGCGLSQYFQWLDNGRARMLDADLPEVLAIRRRLLPVLNARHRMAEVDLTAPDWWQALGLAEGGGDALCLFLEGVLMYLQPAQVSAVLAAFGEYAPDGSILVFDAMCWLSTGHAHWLASMRRTGAEFTWGPRRQADVTAAHARLRLDDVASLLADYGPPYSVVEPMFRAWYEVPFYGVYRVGLEVGPSRVSLPAAGAGTG</sequence>
<evidence type="ECO:0000313" key="3">
    <source>
        <dbReference type="EMBL" id="TSH98106.1"/>
    </source>
</evidence>
<proteinExistence type="predicted"/>
<dbReference type="InterPro" id="IPR029063">
    <property type="entry name" value="SAM-dependent_MTases_sf"/>
</dbReference>
<dbReference type="PANTHER" id="PTHR43619:SF2">
    <property type="entry name" value="S-ADENOSYL-L-METHIONINE-DEPENDENT METHYLTRANSFERASES SUPERFAMILY PROTEIN"/>
    <property type="match status" value="1"/>
</dbReference>
<evidence type="ECO:0000256" key="1">
    <source>
        <dbReference type="ARBA" id="ARBA00022603"/>
    </source>
</evidence>
<dbReference type="GO" id="GO:0032259">
    <property type="term" value="P:methylation"/>
    <property type="evidence" value="ECO:0007669"/>
    <property type="project" value="UniProtKB-KW"/>
</dbReference>
<keyword evidence="1 3" id="KW-0489">Methyltransferase</keyword>
<organism evidence="3 4">
    <name type="scientific">Verticiella sediminum</name>
    <dbReference type="NCBI Taxonomy" id="1247510"/>
    <lineage>
        <taxon>Bacteria</taxon>
        <taxon>Pseudomonadati</taxon>
        <taxon>Pseudomonadota</taxon>
        <taxon>Betaproteobacteria</taxon>
        <taxon>Burkholderiales</taxon>
        <taxon>Alcaligenaceae</taxon>
        <taxon>Verticiella</taxon>
    </lineage>
</organism>
<dbReference type="Proteomes" id="UP000318405">
    <property type="component" value="Unassembled WGS sequence"/>
</dbReference>
<evidence type="ECO:0000256" key="2">
    <source>
        <dbReference type="ARBA" id="ARBA00022679"/>
    </source>
</evidence>
<dbReference type="SUPFAM" id="SSF53335">
    <property type="entry name" value="S-adenosyl-L-methionine-dependent methyltransferases"/>
    <property type="match status" value="1"/>
</dbReference>
<reference evidence="3 4" key="1">
    <citation type="submission" date="2019-07" db="EMBL/GenBank/DDBJ databases">
        <title>Qingshengfaniella alkalisoli gen. nov., sp. nov., isolated from saline soil.</title>
        <authorList>
            <person name="Xu L."/>
            <person name="Huang X.-X."/>
            <person name="Sun J.-Q."/>
        </authorList>
    </citation>
    <scope>NUCLEOTIDE SEQUENCE [LARGE SCALE GENOMIC DNA]</scope>
    <source>
        <strain evidence="3 4">DSM 27279</strain>
    </source>
</reference>
<protein>
    <submittedName>
        <fullName evidence="3">Class I SAM-dependent methyltransferase</fullName>
    </submittedName>
</protein>
<gene>
    <name evidence="3" type="ORF">FOZ76_04795</name>
</gene>
<dbReference type="OrthoDB" id="9800233at2"/>
<keyword evidence="4" id="KW-1185">Reference proteome</keyword>
<dbReference type="PANTHER" id="PTHR43619">
    <property type="entry name" value="S-ADENOSYL-L-METHIONINE-DEPENDENT METHYLTRANSFERASE YKTD-RELATED"/>
    <property type="match status" value="1"/>
</dbReference>
<accession>A0A556AYY1</accession>
<name>A0A556AYY1_9BURK</name>
<dbReference type="AlphaFoldDB" id="A0A556AYY1"/>
<dbReference type="GO" id="GO:0008168">
    <property type="term" value="F:methyltransferase activity"/>
    <property type="evidence" value="ECO:0007669"/>
    <property type="project" value="UniProtKB-KW"/>
</dbReference>